<evidence type="ECO:0000313" key="1">
    <source>
        <dbReference type="EMBL" id="GAU08259.1"/>
    </source>
</evidence>
<dbReference type="EMBL" id="BDFE01000010">
    <property type="protein sequence ID" value="GAU08259.1"/>
    <property type="molecule type" value="Genomic_DNA"/>
</dbReference>
<keyword evidence="2" id="KW-1185">Reference proteome</keyword>
<accession>A0A194AHL4</accession>
<gene>
    <name evidence="1" type="ORF">DPF_0962</name>
</gene>
<dbReference type="Proteomes" id="UP000095200">
    <property type="component" value="Unassembled WGS sequence"/>
</dbReference>
<dbReference type="OrthoDB" id="5412605at2"/>
<proteinExistence type="predicted"/>
<evidence type="ECO:0000313" key="2">
    <source>
        <dbReference type="Proteomes" id="UP000095200"/>
    </source>
</evidence>
<sequence length="158" mass="18329">MQPTIKAIDLQVVRNECSHRIDSFFKRFRIASIARNSQIKKSKGYSAVSILQSIFILPFVGKNIYRIIVINPERKISKDAIYDFLRSSRFSWRRFLLALGIQSHEMIDELTSKARNPVLIFDDSTISRPRSKSVELLAKVFDHTTGRYLKGFRMLTMA</sequence>
<comment type="caution">
    <text evidence="1">The sequence shown here is derived from an EMBL/GenBank/DDBJ whole genome shotgun (WGS) entry which is preliminary data.</text>
</comment>
<dbReference type="AlphaFoldDB" id="A0A194AHL4"/>
<dbReference type="STRING" id="1592317.DPF_0962"/>
<dbReference type="RefSeq" id="WP_083254476.1">
    <property type="nucleotide sequence ID" value="NZ_BDFE01000010.1"/>
</dbReference>
<dbReference type="SUPFAM" id="SSF53098">
    <property type="entry name" value="Ribonuclease H-like"/>
    <property type="match status" value="1"/>
</dbReference>
<dbReference type="InterPro" id="IPR012337">
    <property type="entry name" value="RNaseH-like_sf"/>
</dbReference>
<name>A0A194AHL4_9BACT</name>
<protein>
    <submittedName>
        <fullName evidence="1">Transposase</fullName>
    </submittedName>
</protein>
<reference evidence="2" key="1">
    <citation type="submission" date="2016-06" db="EMBL/GenBank/DDBJ databases">
        <title>Draft genome sequence of Desulfoplanes formicivorans strain Pf12B.</title>
        <authorList>
            <person name="Watanabe M."/>
            <person name="Kojima H."/>
            <person name="Fukui M."/>
        </authorList>
    </citation>
    <scope>NUCLEOTIDE SEQUENCE [LARGE SCALE GENOMIC DNA]</scope>
    <source>
        <strain evidence="2">Pf12B</strain>
    </source>
</reference>
<organism evidence="1 2">
    <name type="scientific">Desulfoplanes formicivorans</name>
    <dbReference type="NCBI Taxonomy" id="1592317"/>
    <lineage>
        <taxon>Bacteria</taxon>
        <taxon>Pseudomonadati</taxon>
        <taxon>Thermodesulfobacteriota</taxon>
        <taxon>Desulfovibrionia</taxon>
        <taxon>Desulfovibrionales</taxon>
        <taxon>Desulfoplanaceae</taxon>
        <taxon>Desulfoplanes</taxon>
    </lineage>
</organism>